<keyword evidence="2" id="KW-1185">Reference proteome</keyword>
<dbReference type="Proteomes" id="UP000762676">
    <property type="component" value="Unassembled WGS sequence"/>
</dbReference>
<sequence>MRKGDPLVTIHYNLDQPAVQMNLFQTGRKTLEMDVQMSLEPAYSRKLKIDTKSSKTSKSCVMTGSYPKLIIRYTRILLHTTKAPLISHQALNSKMKMNAEGSSRLLLHLLPHCQQLFQTNKSK</sequence>
<reference evidence="1 2" key="1">
    <citation type="journal article" date="2021" name="Elife">
        <title>Chloroplast acquisition without the gene transfer in kleptoplastic sea slugs, Plakobranchus ocellatus.</title>
        <authorList>
            <person name="Maeda T."/>
            <person name="Takahashi S."/>
            <person name="Yoshida T."/>
            <person name="Shimamura S."/>
            <person name="Takaki Y."/>
            <person name="Nagai Y."/>
            <person name="Toyoda A."/>
            <person name="Suzuki Y."/>
            <person name="Arimoto A."/>
            <person name="Ishii H."/>
            <person name="Satoh N."/>
            <person name="Nishiyama T."/>
            <person name="Hasebe M."/>
            <person name="Maruyama T."/>
            <person name="Minagawa J."/>
            <person name="Obokata J."/>
            <person name="Shigenobu S."/>
        </authorList>
    </citation>
    <scope>NUCLEOTIDE SEQUENCE [LARGE SCALE GENOMIC DNA]</scope>
</reference>
<proteinExistence type="predicted"/>
<gene>
    <name evidence="1" type="ORF">ElyMa_004572800</name>
</gene>
<comment type="caution">
    <text evidence="1">The sequence shown here is derived from an EMBL/GenBank/DDBJ whole genome shotgun (WGS) entry which is preliminary data.</text>
</comment>
<dbReference type="AlphaFoldDB" id="A0AAV4HTA1"/>
<evidence type="ECO:0000313" key="2">
    <source>
        <dbReference type="Proteomes" id="UP000762676"/>
    </source>
</evidence>
<name>A0AAV4HTA1_9GAST</name>
<accession>A0AAV4HTA1</accession>
<dbReference type="EMBL" id="BMAT01009196">
    <property type="protein sequence ID" value="GFS01082.1"/>
    <property type="molecule type" value="Genomic_DNA"/>
</dbReference>
<protein>
    <submittedName>
        <fullName evidence="1">Uncharacterized protein</fullName>
    </submittedName>
</protein>
<organism evidence="1 2">
    <name type="scientific">Elysia marginata</name>
    <dbReference type="NCBI Taxonomy" id="1093978"/>
    <lineage>
        <taxon>Eukaryota</taxon>
        <taxon>Metazoa</taxon>
        <taxon>Spiralia</taxon>
        <taxon>Lophotrochozoa</taxon>
        <taxon>Mollusca</taxon>
        <taxon>Gastropoda</taxon>
        <taxon>Heterobranchia</taxon>
        <taxon>Euthyneura</taxon>
        <taxon>Panpulmonata</taxon>
        <taxon>Sacoglossa</taxon>
        <taxon>Placobranchoidea</taxon>
        <taxon>Plakobranchidae</taxon>
        <taxon>Elysia</taxon>
    </lineage>
</organism>
<evidence type="ECO:0000313" key="1">
    <source>
        <dbReference type="EMBL" id="GFS01082.1"/>
    </source>
</evidence>